<feature type="signal peptide" evidence="3">
    <location>
        <begin position="1"/>
        <end position="23"/>
    </location>
</feature>
<reference evidence="4" key="1">
    <citation type="submission" date="2022-11" db="EMBL/GenBank/DDBJ databases">
        <authorList>
            <person name="Kikuchi T."/>
        </authorList>
    </citation>
    <scope>NUCLEOTIDE SEQUENCE</scope>
    <source>
        <strain evidence="4">PS1010</strain>
    </source>
</reference>
<comment type="similarity">
    <text evidence="1">Belongs to the arthropod CHH/MIH/GIH/VIH hormone family.</text>
</comment>
<feature type="disulfide bond" evidence="2">
    <location>
        <begin position="59"/>
        <end position="87"/>
    </location>
</feature>
<dbReference type="EMBL" id="CANHGI010000004">
    <property type="protein sequence ID" value="CAI5448865.1"/>
    <property type="molecule type" value="Genomic_DNA"/>
</dbReference>
<dbReference type="Pfam" id="PF01147">
    <property type="entry name" value="Crust_neurohorm"/>
    <property type="match status" value="1"/>
</dbReference>
<dbReference type="SUPFAM" id="SSF81778">
    <property type="entry name" value="Crustacean CHH/MIH/GIH neurohormone"/>
    <property type="match status" value="1"/>
</dbReference>
<keyword evidence="2" id="KW-1015">Disulfide bond</keyword>
<dbReference type="InterPro" id="IPR031098">
    <property type="entry name" value="Crust_neurohorm"/>
</dbReference>
<feature type="chain" id="PRO_5040396047" evidence="3">
    <location>
        <begin position="24"/>
        <end position="106"/>
    </location>
</feature>
<evidence type="ECO:0000313" key="5">
    <source>
        <dbReference type="Proteomes" id="UP001152747"/>
    </source>
</evidence>
<accession>A0A9P1INA5</accession>
<proteinExistence type="inferred from homology"/>
<comment type="caution">
    <text evidence="4">The sequence shown here is derived from an EMBL/GenBank/DDBJ whole genome shotgun (WGS) entry which is preliminary data.</text>
</comment>
<feature type="disulfide bond" evidence="2">
    <location>
        <begin position="40"/>
        <end position="78"/>
    </location>
</feature>
<dbReference type="Gene3D" id="1.10.2010.10">
    <property type="entry name" value="Crustacean CHH/MIH/GIH neurohormone"/>
    <property type="match status" value="1"/>
</dbReference>
<organism evidence="4 5">
    <name type="scientific">Caenorhabditis angaria</name>
    <dbReference type="NCBI Taxonomy" id="860376"/>
    <lineage>
        <taxon>Eukaryota</taxon>
        <taxon>Metazoa</taxon>
        <taxon>Ecdysozoa</taxon>
        <taxon>Nematoda</taxon>
        <taxon>Chromadorea</taxon>
        <taxon>Rhabditida</taxon>
        <taxon>Rhabditina</taxon>
        <taxon>Rhabditomorpha</taxon>
        <taxon>Rhabditoidea</taxon>
        <taxon>Rhabditidae</taxon>
        <taxon>Peloderinae</taxon>
        <taxon>Caenorhabditis</taxon>
    </lineage>
</organism>
<sequence length="106" mass="12781">MFRFSHIFVIILLITSFCLLIDARIVEQEQQQQEVEEEKCDSHQNEAVGEVMERICIMCHELHSHSRPNMRVECRAKCFTTDTFRECVKLFSPRRHNRHDRNFRTN</sequence>
<evidence type="ECO:0000256" key="3">
    <source>
        <dbReference type="SAM" id="SignalP"/>
    </source>
</evidence>
<dbReference type="Proteomes" id="UP001152747">
    <property type="component" value="Unassembled WGS sequence"/>
</dbReference>
<gene>
    <name evidence="4" type="ORF">CAMP_LOCUS11502</name>
</gene>
<dbReference type="PANTHER" id="PTHR35981:SF10">
    <property type="entry name" value="PROTEIN CBG17645"/>
    <property type="match status" value="1"/>
</dbReference>
<dbReference type="InterPro" id="IPR035957">
    <property type="entry name" value="Crust_neurohorm_sf"/>
</dbReference>
<dbReference type="GO" id="GO:0007623">
    <property type="term" value="P:circadian rhythm"/>
    <property type="evidence" value="ECO:0007669"/>
    <property type="project" value="TreeGrafter"/>
</dbReference>
<name>A0A9P1INA5_9PELO</name>
<evidence type="ECO:0000256" key="1">
    <source>
        <dbReference type="ARBA" id="ARBA00005447"/>
    </source>
</evidence>
<keyword evidence="3" id="KW-0732">Signal</keyword>
<evidence type="ECO:0000256" key="2">
    <source>
        <dbReference type="PIRSR" id="PIRSR631098-51"/>
    </source>
</evidence>
<dbReference type="PANTHER" id="PTHR35981">
    <property type="entry name" value="ION TRANSPORT PEPTIDE, ISOFORM C"/>
    <property type="match status" value="1"/>
</dbReference>
<dbReference type="OrthoDB" id="6365952at2759"/>
<keyword evidence="5" id="KW-1185">Reference proteome</keyword>
<feature type="disulfide bond" evidence="2">
    <location>
        <begin position="56"/>
        <end position="74"/>
    </location>
</feature>
<protein>
    <submittedName>
        <fullName evidence="4">Uncharacterized protein</fullName>
    </submittedName>
</protein>
<dbReference type="AlphaFoldDB" id="A0A9P1INA5"/>
<evidence type="ECO:0000313" key="4">
    <source>
        <dbReference type="EMBL" id="CAI5448865.1"/>
    </source>
</evidence>